<dbReference type="InterPro" id="IPR002828">
    <property type="entry name" value="SurE-like_Pase/nucleotidase"/>
</dbReference>
<dbReference type="GO" id="GO:0046872">
    <property type="term" value="F:metal ion binding"/>
    <property type="evidence" value="ECO:0007669"/>
    <property type="project" value="UniProtKB-KW"/>
</dbReference>
<comment type="similarity">
    <text evidence="2">Belongs to the SurE nucleotidase family.</text>
</comment>
<keyword evidence="8" id="KW-1185">Reference proteome</keyword>
<gene>
    <name evidence="7" type="primary">surE_1</name>
    <name evidence="7" type="ORF">Poly24_18880</name>
</gene>
<proteinExistence type="inferred from homology"/>
<evidence type="ECO:0000313" key="8">
    <source>
        <dbReference type="Proteomes" id="UP000315082"/>
    </source>
</evidence>
<dbReference type="EC" id="3.1.3.5" evidence="3"/>
<evidence type="ECO:0000256" key="4">
    <source>
        <dbReference type="ARBA" id="ARBA00022723"/>
    </source>
</evidence>
<comment type="catalytic activity">
    <reaction evidence="1">
        <text>a ribonucleoside 5'-phosphate + H2O = a ribonucleoside + phosphate</text>
        <dbReference type="Rhea" id="RHEA:12484"/>
        <dbReference type="ChEBI" id="CHEBI:15377"/>
        <dbReference type="ChEBI" id="CHEBI:18254"/>
        <dbReference type="ChEBI" id="CHEBI:43474"/>
        <dbReference type="ChEBI" id="CHEBI:58043"/>
        <dbReference type="EC" id="3.1.3.5"/>
    </reaction>
</comment>
<keyword evidence="4" id="KW-0479">Metal-binding</keyword>
<evidence type="ECO:0000256" key="3">
    <source>
        <dbReference type="ARBA" id="ARBA00012643"/>
    </source>
</evidence>
<dbReference type="Proteomes" id="UP000315082">
    <property type="component" value="Chromosome"/>
</dbReference>
<dbReference type="SUPFAM" id="SSF64167">
    <property type="entry name" value="SurE-like"/>
    <property type="match status" value="1"/>
</dbReference>
<protein>
    <recommendedName>
        <fullName evidence="3">5'-nucleotidase</fullName>
        <ecNumber evidence="3">3.1.3.5</ecNumber>
    </recommendedName>
</protein>
<dbReference type="Gene3D" id="3.40.1210.10">
    <property type="entry name" value="Survival protein SurE-like phosphatase/nucleotidase"/>
    <property type="match status" value="1"/>
</dbReference>
<evidence type="ECO:0000313" key="7">
    <source>
        <dbReference type="EMBL" id="QDV68180.1"/>
    </source>
</evidence>
<reference evidence="7 8" key="1">
    <citation type="submission" date="2019-02" db="EMBL/GenBank/DDBJ databases">
        <title>Deep-cultivation of Planctomycetes and their phenomic and genomic characterization uncovers novel biology.</title>
        <authorList>
            <person name="Wiegand S."/>
            <person name="Jogler M."/>
            <person name="Boedeker C."/>
            <person name="Pinto D."/>
            <person name="Vollmers J."/>
            <person name="Rivas-Marin E."/>
            <person name="Kohn T."/>
            <person name="Peeters S.H."/>
            <person name="Heuer A."/>
            <person name="Rast P."/>
            <person name="Oberbeckmann S."/>
            <person name="Bunk B."/>
            <person name="Jeske O."/>
            <person name="Meyerdierks A."/>
            <person name="Storesund J.E."/>
            <person name="Kallscheuer N."/>
            <person name="Luecker S."/>
            <person name="Lage O.M."/>
            <person name="Pohl T."/>
            <person name="Merkel B.J."/>
            <person name="Hornburger P."/>
            <person name="Mueller R.-W."/>
            <person name="Bruemmer F."/>
            <person name="Labrenz M."/>
            <person name="Spormann A.M."/>
            <person name="Op den Camp H."/>
            <person name="Overmann J."/>
            <person name="Amann R."/>
            <person name="Jetten M.S.M."/>
            <person name="Mascher T."/>
            <person name="Medema M.H."/>
            <person name="Devos D.P."/>
            <person name="Kaster A.-K."/>
            <person name="Ovreas L."/>
            <person name="Rohde M."/>
            <person name="Galperin M.Y."/>
            <person name="Jogler C."/>
        </authorList>
    </citation>
    <scope>NUCLEOTIDE SEQUENCE [LARGE SCALE GENOMIC DNA]</scope>
    <source>
        <strain evidence="7 8">Poly24</strain>
    </source>
</reference>
<evidence type="ECO:0000256" key="1">
    <source>
        <dbReference type="ARBA" id="ARBA00000815"/>
    </source>
</evidence>
<dbReference type="PANTHER" id="PTHR30457:SF0">
    <property type="entry name" value="PHOSPHATASE, PUTATIVE (AFU_ORTHOLOGUE AFUA_4G01070)-RELATED"/>
    <property type="match status" value="1"/>
</dbReference>
<dbReference type="NCBIfam" id="TIGR00087">
    <property type="entry name" value="surE"/>
    <property type="match status" value="1"/>
</dbReference>
<name>A0A518JRK7_9BACT</name>
<dbReference type="NCBIfam" id="NF001493">
    <property type="entry name" value="PRK00346.2-3"/>
    <property type="match status" value="1"/>
</dbReference>
<dbReference type="InterPro" id="IPR030048">
    <property type="entry name" value="SurE"/>
</dbReference>
<evidence type="ECO:0000259" key="6">
    <source>
        <dbReference type="Pfam" id="PF01975"/>
    </source>
</evidence>
<dbReference type="AlphaFoldDB" id="A0A518JRK7"/>
<accession>A0A518JRK7</accession>
<evidence type="ECO:0000256" key="2">
    <source>
        <dbReference type="ARBA" id="ARBA00011062"/>
    </source>
</evidence>
<sequence>MSRPGHRSPASRSLLEHTCDKKRELGSLKVLLTNDDSIHAAGIQALKAALRSSMDVVVVAPETEQSECGHRVTTNRPLAVKQYADAEYSVNGSPADCVRIGLRELARDAALVISGINHGGNLGADIWMSGTVAAAREAYLRGQRGIAVSQVRRKGIDDDWDRSARFACEAIQFAIGRSSKEVALWNINLPATDAETIPGICCCPTDGKALPFSYRQTTVGYQFEADYHGRPRTPNEDIDVCFGGRISISLLDKRPVDLASTPL</sequence>
<dbReference type="InterPro" id="IPR036523">
    <property type="entry name" value="SurE-like_sf"/>
</dbReference>
<evidence type="ECO:0000256" key="5">
    <source>
        <dbReference type="ARBA" id="ARBA00022801"/>
    </source>
</evidence>
<dbReference type="Pfam" id="PF01975">
    <property type="entry name" value="SurE"/>
    <property type="match status" value="1"/>
</dbReference>
<keyword evidence="5 7" id="KW-0378">Hydrolase</keyword>
<dbReference type="KEGG" id="rcf:Poly24_18880"/>
<dbReference type="GO" id="GO:0008253">
    <property type="term" value="F:5'-nucleotidase activity"/>
    <property type="evidence" value="ECO:0007669"/>
    <property type="project" value="UniProtKB-EC"/>
</dbReference>
<dbReference type="PANTHER" id="PTHR30457">
    <property type="entry name" value="5'-NUCLEOTIDASE SURE"/>
    <property type="match status" value="1"/>
</dbReference>
<organism evidence="7 8">
    <name type="scientific">Rosistilla carotiformis</name>
    <dbReference type="NCBI Taxonomy" id="2528017"/>
    <lineage>
        <taxon>Bacteria</taxon>
        <taxon>Pseudomonadati</taxon>
        <taxon>Planctomycetota</taxon>
        <taxon>Planctomycetia</taxon>
        <taxon>Pirellulales</taxon>
        <taxon>Pirellulaceae</taxon>
        <taxon>Rosistilla</taxon>
    </lineage>
</organism>
<feature type="domain" description="Survival protein SurE-like phosphatase/nucleotidase" evidence="6">
    <location>
        <begin position="30"/>
        <end position="204"/>
    </location>
</feature>
<dbReference type="EMBL" id="CP036348">
    <property type="protein sequence ID" value="QDV68180.1"/>
    <property type="molecule type" value="Genomic_DNA"/>
</dbReference>